<dbReference type="Pfam" id="PF24883">
    <property type="entry name" value="NPHP3_N"/>
    <property type="match status" value="1"/>
</dbReference>
<dbReference type="InterPro" id="IPR051165">
    <property type="entry name" value="Multifunctional_ANK_Repeat"/>
</dbReference>
<dbReference type="Pfam" id="PF12796">
    <property type="entry name" value="Ank_2"/>
    <property type="match status" value="4"/>
</dbReference>
<dbReference type="GO" id="GO:0009116">
    <property type="term" value="P:nucleoside metabolic process"/>
    <property type="evidence" value="ECO:0007669"/>
    <property type="project" value="InterPro"/>
</dbReference>
<feature type="repeat" description="ANK" evidence="3">
    <location>
        <begin position="1353"/>
        <end position="1381"/>
    </location>
</feature>
<feature type="domain" description="Nephrocystin 3-like N-terminal" evidence="5">
    <location>
        <begin position="384"/>
        <end position="541"/>
    </location>
</feature>
<dbReference type="SUPFAM" id="SSF48403">
    <property type="entry name" value="Ankyrin repeat"/>
    <property type="match status" value="2"/>
</dbReference>
<dbReference type="PANTHER" id="PTHR24123">
    <property type="entry name" value="ANKYRIN REPEAT-CONTAINING"/>
    <property type="match status" value="1"/>
</dbReference>
<dbReference type="GeneID" id="65089294"/>
<feature type="repeat" description="ANK" evidence="3">
    <location>
        <begin position="1557"/>
        <end position="1590"/>
    </location>
</feature>
<evidence type="ECO:0000259" key="5">
    <source>
        <dbReference type="Pfam" id="PF24883"/>
    </source>
</evidence>
<dbReference type="PANTHER" id="PTHR24123:SF33">
    <property type="entry name" value="PROTEIN HOS4"/>
    <property type="match status" value="1"/>
</dbReference>
<dbReference type="InterPro" id="IPR002110">
    <property type="entry name" value="Ankyrin_rpt"/>
</dbReference>
<evidence type="ECO:0000313" key="7">
    <source>
        <dbReference type="Proteomes" id="UP000184255"/>
    </source>
</evidence>
<keyword evidence="1" id="KW-0677">Repeat</keyword>
<dbReference type="InterPro" id="IPR027417">
    <property type="entry name" value="P-loop_NTPase"/>
</dbReference>
<feature type="repeat" description="ANK" evidence="3">
    <location>
        <begin position="1449"/>
        <end position="1481"/>
    </location>
</feature>
<name>A0A1L7TV14_FUSMA</name>
<feature type="repeat" description="ANK" evidence="3">
    <location>
        <begin position="1518"/>
        <end position="1556"/>
    </location>
</feature>
<dbReference type="PROSITE" id="PS50297">
    <property type="entry name" value="ANK_REP_REGION"/>
    <property type="match status" value="4"/>
</dbReference>
<dbReference type="EMBL" id="FCQH01000011">
    <property type="protein sequence ID" value="CVL00692.1"/>
    <property type="molecule type" value="Genomic_DNA"/>
</dbReference>
<dbReference type="VEuPathDB" id="FungiDB:FMAN_10037"/>
<dbReference type="GO" id="GO:0003824">
    <property type="term" value="F:catalytic activity"/>
    <property type="evidence" value="ECO:0007669"/>
    <property type="project" value="InterPro"/>
</dbReference>
<evidence type="ECO:0000256" key="1">
    <source>
        <dbReference type="ARBA" id="ARBA00022737"/>
    </source>
</evidence>
<feature type="repeat" description="ANK" evidence="3">
    <location>
        <begin position="1482"/>
        <end position="1517"/>
    </location>
</feature>
<evidence type="ECO:0000313" key="6">
    <source>
        <dbReference type="EMBL" id="CVL00692.1"/>
    </source>
</evidence>
<dbReference type="SUPFAM" id="SSF52540">
    <property type="entry name" value="P-loop containing nucleoside triphosphate hydrolases"/>
    <property type="match status" value="1"/>
</dbReference>
<proteinExistence type="predicted"/>
<dbReference type="RefSeq" id="XP_041686524.1">
    <property type="nucleotide sequence ID" value="XM_041820666.1"/>
</dbReference>
<sequence length="1664" mass="185716">MADPSTYTVGWICALTTELVAAKSFFDEEYEVNLDVQAPGDNNSYSFGRMGKHDVVVASLPRAEYGIAPAASVARDMLRTFPNIRVGLMVGIGGGAPRPEHDIRLGDVVVSVPSGAKGGVLHHNRGKTIQQQEFQLTGSLNQPPQFVLTAVGALEVDYEGQGHELNERIEEALSKRPRLKKRYARPTTETDRLYESSHIHSESPKSTACKDNCGEENLIIREVRGDDDDDPMIHYGLIASSDMLMKDATIRDKLASDEGVLCFEMEAAGLMNHFPCLIICGICDYADSHKNKEWQGFAAVTAAAYAKELLQKIAPTKIQTEKPLAKVISELGIKLENITTHVEDINDTVNTLHADNRRAEIERWLKPPRVSTNVEKAKMRRHDGSGQWFIDSSAFQEFKAGSRQHLWLHGLAGCGKTVLSSRILDDLRDTSDTITLAHYFDFNDVKKQSLDGLLRSLAFQLYRQGSSATSSPLDQLFTSYEGGSTEPDILDLESCVSAMFKAVGQALILIDALDECTCRKFLLPWIGRTGSESIRFILTARPENDIRTHLYHFFGVENCVDLDKASIDRDIKSYVLAILETDPRFTEKGLSRELRTEISNKIGCGADGMFRWAACQMDDIAECLSPNDVQKCLKTLPRDLKETYNRMLERIHPGYRSDSIRLLQFLIHHSGPLPIDLGVEIVATRMDHVQKRPRFDIGNRPFNSLSIERYCPGFISVIEVKDSGQKEIHISHFSVQELLLEYEEFSKEKSAVAITQTFLAYLAGIEGPLYRMPFDFPLAMEAAWNWPVSALVAGLEEDTVEMAAEFLSNDKMVTRWYRICIPNPELPLEVPRTILGITVTKYFEPPSPTTSGLEHACKTGHLGIIRRLIQISETRVDKREIETSLRVAAVEHMELHWRDWGIPQRTPNRFFNLLFSDGIESLDPQLWRSMLQSFLSIGFYYGHLDMVKQSIEAGADIETFVKRFGCRFVNHGGLHHLEVSKFLRKWASDPEYWESLLRISIEFDDSETVEALLDEMPDGCSAYKVLEAASFRKREDLVRLLLQKGTVFDNNFINLAPGRENIMQALLDHGYDVSRELQLGGPLATVLHPKNQRLREIICNAAIANPKVSERAKDVLKAALDSKNNEFVEYLCDQNPLVICQARYSDLQCIDTFFEVLLGEHRHFFQLLIKRGTKDFVKVLGAPLSPLIIAAFNGHADIVEELIESGIGMVSEQLMLYCAITEGHEQVLQVLLDHDFNLNARFDSPWLENRVRFSRRNRGILDRAELSRIAADLPPRFKPAQDTGQDGVNMALWWALLGEKDVIVQMLLDHGAEFHGIDLKCNTALHLASLAGFQQTVRALLKKGADIHAVNKAGRTPLHVASVHVAQMLVDAGADIEAKDNRGWTVMHHASKLGDVSMLRFLASHGADFSARTADSLNALHVARSPIGIGETFGCLIENGVDVMDVDEEGSTLLHKACLASYVASVRLLIKAGLSIHARDNKGRTPLHRALELMSVTSLALVSYLLDRGACVNARDNQGCTALHHTIDLRQDISNICAWITELILDHGADINARDINGETAVFRAFSNRDDFDPAKLLLERGADVNIPNNKGDTILHQGSDGNLGLLKMLLGHGGDVNALNNKGESPLASALMRGKRAEQVADMLVSWGAKDIRNGQEQNKYEL</sequence>
<dbReference type="InterPro" id="IPR036770">
    <property type="entry name" value="Ankyrin_rpt-contain_sf"/>
</dbReference>
<feature type="region of interest" description="Disordered" evidence="4">
    <location>
        <begin position="182"/>
        <end position="208"/>
    </location>
</feature>
<dbReference type="PROSITE" id="PS50088">
    <property type="entry name" value="ANK_REPEAT"/>
    <property type="match status" value="7"/>
</dbReference>
<keyword evidence="2 3" id="KW-0040">ANK repeat</keyword>
<protein>
    <recommendedName>
        <fullName evidence="5">Nephrocystin 3-like N-terminal domain-containing protein</fullName>
    </recommendedName>
</protein>
<keyword evidence="7" id="KW-1185">Reference proteome</keyword>
<dbReference type="Proteomes" id="UP000184255">
    <property type="component" value="Unassembled WGS sequence"/>
</dbReference>
<dbReference type="Gene3D" id="3.40.50.300">
    <property type="entry name" value="P-loop containing nucleotide triphosphate hydrolases"/>
    <property type="match status" value="1"/>
</dbReference>
<feature type="repeat" description="ANK" evidence="3">
    <location>
        <begin position="1320"/>
        <end position="1352"/>
    </location>
</feature>
<reference evidence="7" key="1">
    <citation type="journal article" date="2016" name="Genome Biol. Evol.">
        <title>Comparative 'omics' of the Fusarium fujikuroi species complex highlights differences in genetic potential and metabolite synthesis.</title>
        <authorList>
            <person name="Niehaus E.-M."/>
            <person name="Muensterkoetter M."/>
            <person name="Proctor R.H."/>
            <person name="Brown D.W."/>
            <person name="Sharon A."/>
            <person name="Idan Y."/>
            <person name="Oren-Young L."/>
            <person name="Sieber C.M."/>
            <person name="Novak O."/>
            <person name="Pencik A."/>
            <person name="Tarkowska D."/>
            <person name="Hromadova K."/>
            <person name="Freeman S."/>
            <person name="Maymon M."/>
            <person name="Elazar M."/>
            <person name="Youssef S.A."/>
            <person name="El-Shabrawy E.S.M."/>
            <person name="Shalaby A.B.A."/>
            <person name="Houterman P."/>
            <person name="Brock N.L."/>
            <person name="Burkhardt I."/>
            <person name="Tsavkelova E.A."/>
            <person name="Dickschat J.S."/>
            <person name="Galuszka P."/>
            <person name="Gueldener U."/>
            <person name="Tudzynski B."/>
        </authorList>
    </citation>
    <scope>NUCLEOTIDE SEQUENCE [LARGE SCALE GENOMIC DNA]</scope>
    <source>
        <strain evidence="7">MRC7560</strain>
    </source>
</reference>
<dbReference type="Gene3D" id="3.40.50.1580">
    <property type="entry name" value="Nucleoside phosphorylase domain"/>
    <property type="match status" value="1"/>
</dbReference>
<organism evidence="6 7">
    <name type="scientific">Fusarium mangiferae</name>
    <name type="common">Mango malformation disease fungus</name>
    <dbReference type="NCBI Taxonomy" id="192010"/>
    <lineage>
        <taxon>Eukaryota</taxon>
        <taxon>Fungi</taxon>
        <taxon>Dikarya</taxon>
        <taxon>Ascomycota</taxon>
        <taxon>Pezizomycotina</taxon>
        <taxon>Sordariomycetes</taxon>
        <taxon>Hypocreomycetidae</taxon>
        <taxon>Hypocreales</taxon>
        <taxon>Nectriaceae</taxon>
        <taxon>Fusarium</taxon>
        <taxon>Fusarium fujikuroi species complex</taxon>
    </lineage>
</organism>
<gene>
    <name evidence="6" type="ORF">FMAN_10037</name>
</gene>
<dbReference type="SUPFAM" id="SSF53167">
    <property type="entry name" value="Purine and uridine phosphorylases"/>
    <property type="match status" value="1"/>
</dbReference>
<dbReference type="SMART" id="SM00248">
    <property type="entry name" value="ANK"/>
    <property type="match status" value="16"/>
</dbReference>
<dbReference type="InterPro" id="IPR035994">
    <property type="entry name" value="Nucleoside_phosphorylase_sf"/>
</dbReference>
<dbReference type="Gene3D" id="1.25.40.20">
    <property type="entry name" value="Ankyrin repeat-containing domain"/>
    <property type="match status" value="4"/>
</dbReference>
<dbReference type="InterPro" id="IPR056884">
    <property type="entry name" value="NPHP3-like_N"/>
</dbReference>
<feature type="repeat" description="ANK" evidence="3">
    <location>
        <begin position="1382"/>
        <end position="1414"/>
    </location>
</feature>
<evidence type="ECO:0000256" key="4">
    <source>
        <dbReference type="SAM" id="MobiDB-lite"/>
    </source>
</evidence>
<comment type="caution">
    <text evidence="6">The sequence shown here is derived from an EMBL/GenBank/DDBJ whole genome shotgun (WGS) entry which is preliminary data.</text>
</comment>
<evidence type="ECO:0000256" key="3">
    <source>
        <dbReference type="PROSITE-ProRule" id="PRU00023"/>
    </source>
</evidence>
<evidence type="ECO:0000256" key="2">
    <source>
        <dbReference type="ARBA" id="ARBA00023043"/>
    </source>
</evidence>
<feature type="compositionally biased region" description="Basic and acidic residues" evidence="4">
    <location>
        <begin position="188"/>
        <end position="203"/>
    </location>
</feature>
<accession>A0A1L7TV14</accession>
<dbReference type="Pfam" id="PF00023">
    <property type="entry name" value="Ank"/>
    <property type="match status" value="1"/>
</dbReference>